<sequence length="121" mass="13711">SCLSHVIFLVRVFCAYVLLHVNNPKNEAPSNRAYCKMMMVDRGVIWKYTNTFIHEPINTINAVCKDDGIPVGGFNRQSKKTFKITTCTFNILTFSFNGLNGTSKIVLTCLNGLPVRFVRYI</sequence>
<reference evidence="7" key="2">
    <citation type="submission" date="2025-08" db="UniProtKB">
        <authorList>
            <consortium name="Ensembl"/>
        </authorList>
    </citation>
    <scope>IDENTIFICATION</scope>
</reference>
<proteinExistence type="inferred from homology"/>
<dbReference type="Ensembl" id="ENSGAGT00000009546.1">
    <property type="protein sequence ID" value="ENSGAGP00000008290.1"/>
    <property type="gene ID" value="ENSGAGG00000006583.1"/>
</dbReference>
<reference evidence="7" key="3">
    <citation type="submission" date="2025-09" db="UniProtKB">
        <authorList>
            <consortium name="Ensembl"/>
        </authorList>
    </citation>
    <scope>IDENTIFICATION</scope>
</reference>
<keyword evidence="8" id="KW-1185">Reference proteome</keyword>
<dbReference type="SMART" id="SM00092">
    <property type="entry name" value="RNAse_Pc"/>
    <property type="match status" value="1"/>
</dbReference>
<feature type="domain" description="Ribonuclease A-domain" evidence="6">
    <location>
        <begin position="20"/>
        <end position="121"/>
    </location>
</feature>
<evidence type="ECO:0000313" key="7">
    <source>
        <dbReference type="Ensembl" id="ENSGAGP00000008290.1"/>
    </source>
</evidence>
<dbReference type="PANTHER" id="PTHR11437">
    <property type="entry name" value="RIBONUCLEASE"/>
    <property type="match status" value="1"/>
</dbReference>
<accession>A0A452H1M4</accession>
<comment type="similarity">
    <text evidence="2">Belongs to the pancreatic ribonuclease family.</text>
</comment>
<evidence type="ECO:0000256" key="3">
    <source>
        <dbReference type="ARBA" id="ARBA00022525"/>
    </source>
</evidence>
<organism evidence="7 8">
    <name type="scientific">Gopherus agassizii</name>
    <name type="common">Agassiz's desert tortoise</name>
    <dbReference type="NCBI Taxonomy" id="38772"/>
    <lineage>
        <taxon>Eukaryota</taxon>
        <taxon>Metazoa</taxon>
        <taxon>Chordata</taxon>
        <taxon>Craniata</taxon>
        <taxon>Vertebrata</taxon>
        <taxon>Euteleostomi</taxon>
        <taxon>Archelosauria</taxon>
        <taxon>Testudinata</taxon>
        <taxon>Testudines</taxon>
        <taxon>Cryptodira</taxon>
        <taxon>Durocryptodira</taxon>
        <taxon>Testudinoidea</taxon>
        <taxon>Testudinidae</taxon>
        <taxon>Gopherus</taxon>
    </lineage>
</organism>
<evidence type="ECO:0000256" key="1">
    <source>
        <dbReference type="ARBA" id="ARBA00004613"/>
    </source>
</evidence>
<evidence type="ECO:0000256" key="5">
    <source>
        <dbReference type="SAM" id="SignalP"/>
    </source>
</evidence>
<evidence type="ECO:0000256" key="2">
    <source>
        <dbReference type="ARBA" id="ARBA00005600"/>
    </source>
</evidence>
<keyword evidence="4" id="KW-1015">Disulfide bond</keyword>
<dbReference type="GO" id="GO:0003676">
    <property type="term" value="F:nucleic acid binding"/>
    <property type="evidence" value="ECO:0007669"/>
    <property type="project" value="InterPro"/>
</dbReference>
<dbReference type="InterPro" id="IPR023412">
    <property type="entry name" value="RNaseA_domain"/>
</dbReference>
<protein>
    <recommendedName>
        <fullName evidence="6">Ribonuclease A-domain domain-containing protein</fullName>
    </recommendedName>
</protein>
<name>A0A452H1M4_9SAUR</name>
<dbReference type="Gene3D" id="3.10.130.10">
    <property type="entry name" value="Ribonuclease A-like domain"/>
    <property type="match status" value="1"/>
</dbReference>
<dbReference type="Proteomes" id="UP000291020">
    <property type="component" value="Unassembled WGS sequence"/>
</dbReference>
<dbReference type="PANTHER" id="PTHR11437:SF10">
    <property type="entry name" value="ANGIOGENIN-RELATED"/>
    <property type="match status" value="1"/>
</dbReference>
<dbReference type="AlphaFoldDB" id="A0A452H1M4"/>
<dbReference type="InterPro" id="IPR001427">
    <property type="entry name" value="RNaseA"/>
</dbReference>
<feature type="chain" id="PRO_5019124580" description="Ribonuclease A-domain domain-containing protein" evidence="5">
    <location>
        <begin position="20"/>
        <end position="121"/>
    </location>
</feature>
<comment type="subcellular location">
    <subcellularLocation>
        <location evidence="1">Secreted</location>
    </subcellularLocation>
</comment>
<dbReference type="GO" id="GO:0004540">
    <property type="term" value="F:RNA nuclease activity"/>
    <property type="evidence" value="ECO:0007669"/>
    <property type="project" value="TreeGrafter"/>
</dbReference>
<dbReference type="Pfam" id="PF00074">
    <property type="entry name" value="RnaseA"/>
    <property type="match status" value="1"/>
</dbReference>
<keyword evidence="3" id="KW-0964">Secreted</keyword>
<dbReference type="SUPFAM" id="SSF54076">
    <property type="entry name" value="RNase A-like"/>
    <property type="match status" value="1"/>
</dbReference>
<reference evidence="8" key="1">
    <citation type="journal article" date="2017" name="PLoS ONE">
        <title>The Agassiz's desert tortoise genome provides a resource for the conservation of a threatened species.</title>
        <authorList>
            <person name="Tollis M."/>
            <person name="DeNardo D.F."/>
            <person name="Cornelius J.A."/>
            <person name="Dolby G.A."/>
            <person name="Edwards T."/>
            <person name="Henen B.T."/>
            <person name="Karl A.E."/>
            <person name="Murphy R.W."/>
            <person name="Kusumi K."/>
        </authorList>
    </citation>
    <scope>NUCLEOTIDE SEQUENCE [LARGE SCALE GENOMIC DNA]</scope>
</reference>
<keyword evidence="5" id="KW-0732">Signal</keyword>
<evidence type="ECO:0000256" key="4">
    <source>
        <dbReference type="ARBA" id="ARBA00023157"/>
    </source>
</evidence>
<dbReference type="GO" id="GO:0005576">
    <property type="term" value="C:extracellular region"/>
    <property type="evidence" value="ECO:0007669"/>
    <property type="project" value="UniProtKB-SubCell"/>
</dbReference>
<evidence type="ECO:0000259" key="6">
    <source>
        <dbReference type="SMART" id="SM00092"/>
    </source>
</evidence>
<evidence type="ECO:0000313" key="8">
    <source>
        <dbReference type="Proteomes" id="UP000291020"/>
    </source>
</evidence>
<dbReference type="GO" id="GO:0050830">
    <property type="term" value="P:defense response to Gram-positive bacterium"/>
    <property type="evidence" value="ECO:0007669"/>
    <property type="project" value="TreeGrafter"/>
</dbReference>
<dbReference type="InterPro" id="IPR036816">
    <property type="entry name" value="RNaseA-like_dom_sf"/>
</dbReference>
<feature type="signal peptide" evidence="5">
    <location>
        <begin position="1"/>
        <end position="19"/>
    </location>
</feature>